<dbReference type="PANTHER" id="PTHR30561:SF0">
    <property type="entry name" value="GUANIDINIUM EXPORTER"/>
    <property type="match status" value="1"/>
</dbReference>
<proteinExistence type="inferred from homology"/>
<keyword evidence="4 9" id="KW-0812">Transmembrane</keyword>
<dbReference type="EMBL" id="CP025611">
    <property type="protein sequence ID" value="AUN30879.1"/>
    <property type="molecule type" value="Genomic_DNA"/>
</dbReference>
<evidence type="ECO:0000256" key="5">
    <source>
        <dbReference type="ARBA" id="ARBA00022989"/>
    </source>
</evidence>
<evidence type="ECO:0000313" key="10">
    <source>
        <dbReference type="EMBL" id="AUN30879.1"/>
    </source>
</evidence>
<evidence type="ECO:0000256" key="9">
    <source>
        <dbReference type="RuleBase" id="RU003942"/>
    </source>
</evidence>
<dbReference type="KEGG" id="ncb:C0V82_11995"/>
<dbReference type="InterPro" id="IPR045324">
    <property type="entry name" value="Small_multidrug_res"/>
</dbReference>
<dbReference type="GO" id="GO:1990961">
    <property type="term" value="P:xenobiotic detoxification by transmembrane export across the plasma membrane"/>
    <property type="evidence" value="ECO:0007669"/>
    <property type="project" value="UniProtKB-ARBA"/>
</dbReference>
<keyword evidence="6" id="KW-0472">Membrane</keyword>
<dbReference type="PANTHER" id="PTHR30561">
    <property type="entry name" value="SMR FAMILY PROTON-DEPENDENT DRUG EFFLUX TRANSPORTER SUGE"/>
    <property type="match status" value="1"/>
</dbReference>
<evidence type="ECO:0000313" key="11">
    <source>
        <dbReference type="Proteomes" id="UP000234752"/>
    </source>
</evidence>
<evidence type="ECO:0000256" key="2">
    <source>
        <dbReference type="ARBA" id="ARBA00022448"/>
    </source>
</evidence>
<keyword evidence="11" id="KW-1185">Reference proteome</keyword>
<keyword evidence="2" id="KW-0813">Transport</keyword>
<dbReference type="InterPro" id="IPR000390">
    <property type="entry name" value="Small_drug/metabolite_transptr"/>
</dbReference>
<keyword evidence="5" id="KW-1133">Transmembrane helix</keyword>
<accession>A0A2K9NCR6</accession>
<name>A0A2K9NCR6_9PROT</name>
<dbReference type="FunFam" id="1.10.3730.20:FF:000001">
    <property type="entry name" value="Quaternary ammonium compound resistance transporter SugE"/>
    <property type="match status" value="1"/>
</dbReference>
<dbReference type="RefSeq" id="WP_102112549.1">
    <property type="nucleotide sequence ID" value="NZ_BMGN01000008.1"/>
</dbReference>
<comment type="similarity">
    <text evidence="7">Belongs to the drug/metabolite transporter (DMT) superfamily. Small multidrug resistance (SMR) (TC 2.A.7.1) family. Gdx/SugE subfamily.</text>
</comment>
<evidence type="ECO:0000256" key="1">
    <source>
        <dbReference type="ARBA" id="ARBA00004651"/>
    </source>
</evidence>
<evidence type="ECO:0000256" key="4">
    <source>
        <dbReference type="ARBA" id="ARBA00022692"/>
    </source>
</evidence>
<sequence length="105" mass="10995">MAWVYLLLAGLFEIGFAVGLKASNGFSRPLPTLVTLICLGISLWLLSLAMRGLPLGTAYAVWTGIGSAGAVLAGMIMAREGFDLGRIFCVLLILAGVAGLKILEK</sequence>
<dbReference type="SUPFAM" id="SSF103481">
    <property type="entry name" value="Multidrug resistance efflux transporter EmrE"/>
    <property type="match status" value="1"/>
</dbReference>
<evidence type="ECO:0000256" key="6">
    <source>
        <dbReference type="ARBA" id="ARBA00023136"/>
    </source>
</evidence>
<keyword evidence="3" id="KW-1003">Cell membrane</keyword>
<dbReference type="OrthoDB" id="9808638at2"/>
<evidence type="ECO:0000256" key="3">
    <source>
        <dbReference type="ARBA" id="ARBA00022475"/>
    </source>
</evidence>
<organism evidence="10 11">
    <name type="scientific">Niveispirillum cyanobacteriorum</name>
    <dbReference type="NCBI Taxonomy" id="1612173"/>
    <lineage>
        <taxon>Bacteria</taxon>
        <taxon>Pseudomonadati</taxon>
        <taxon>Pseudomonadota</taxon>
        <taxon>Alphaproteobacteria</taxon>
        <taxon>Rhodospirillales</taxon>
        <taxon>Azospirillaceae</taxon>
        <taxon>Niveispirillum</taxon>
    </lineage>
</organism>
<dbReference type="InterPro" id="IPR037185">
    <property type="entry name" value="EmrE-like"/>
</dbReference>
<dbReference type="Gene3D" id="1.10.3730.20">
    <property type="match status" value="1"/>
</dbReference>
<protein>
    <recommendedName>
        <fullName evidence="8">Guanidinium exporter</fullName>
    </recommendedName>
</protein>
<gene>
    <name evidence="10" type="ORF">C0V82_11995</name>
</gene>
<dbReference type="Proteomes" id="UP000234752">
    <property type="component" value="Chromosome eg_1"/>
</dbReference>
<reference evidence="10 11" key="1">
    <citation type="submission" date="2017-12" db="EMBL/GenBank/DDBJ databases">
        <title>Genomes of bacteria within cyanobacterial aggregates.</title>
        <authorList>
            <person name="Cai H."/>
        </authorList>
    </citation>
    <scope>NUCLEOTIDE SEQUENCE [LARGE SCALE GENOMIC DNA]</scope>
    <source>
        <strain evidence="10 11">TH16</strain>
    </source>
</reference>
<comment type="subcellular location">
    <subcellularLocation>
        <location evidence="1 9">Cell membrane</location>
        <topology evidence="1 9">Multi-pass membrane protein</topology>
    </subcellularLocation>
</comment>
<dbReference type="Pfam" id="PF00893">
    <property type="entry name" value="Multi_Drug_Res"/>
    <property type="match status" value="1"/>
</dbReference>
<dbReference type="AlphaFoldDB" id="A0A2K9NCR6"/>
<evidence type="ECO:0000256" key="8">
    <source>
        <dbReference type="ARBA" id="ARBA00039168"/>
    </source>
</evidence>
<dbReference type="GO" id="GO:0022857">
    <property type="term" value="F:transmembrane transporter activity"/>
    <property type="evidence" value="ECO:0007669"/>
    <property type="project" value="InterPro"/>
</dbReference>
<evidence type="ECO:0000256" key="7">
    <source>
        <dbReference type="ARBA" id="ARBA00038151"/>
    </source>
</evidence>
<dbReference type="GO" id="GO:0005886">
    <property type="term" value="C:plasma membrane"/>
    <property type="evidence" value="ECO:0007669"/>
    <property type="project" value="UniProtKB-SubCell"/>
</dbReference>